<evidence type="ECO:0000313" key="1">
    <source>
        <dbReference type="EMBL" id="JAH44573.1"/>
    </source>
</evidence>
<accession>A0A0E9SVJ0</accession>
<dbReference type="AlphaFoldDB" id="A0A0E9SVJ0"/>
<sequence>MNLFSPSSQSLFIYPYLRVFFSKPVFRPMLSTHRSCFHYIFFFCEHKPKTRVELSNFPGYRGLFLFL</sequence>
<dbReference type="EMBL" id="GBXM01064004">
    <property type="protein sequence ID" value="JAH44573.1"/>
    <property type="molecule type" value="Transcribed_RNA"/>
</dbReference>
<proteinExistence type="predicted"/>
<reference evidence="1" key="2">
    <citation type="journal article" date="2015" name="Fish Shellfish Immunol.">
        <title>Early steps in the European eel (Anguilla anguilla)-Vibrio vulnificus interaction in the gills: Role of the RtxA13 toxin.</title>
        <authorList>
            <person name="Callol A."/>
            <person name="Pajuelo D."/>
            <person name="Ebbesson L."/>
            <person name="Teles M."/>
            <person name="MacKenzie S."/>
            <person name="Amaro C."/>
        </authorList>
    </citation>
    <scope>NUCLEOTIDE SEQUENCE</scope>
</reference>
<protein>
    <submittedName>
        <fullName evidence="1">Uncharacterized protein</fullName>
    </submittedName>
</protein>
<name>A0A0E9SVJ0_ANGAN</name>
<reference evidence="1" key="1">
    <citation type="submission" date="2014-11" db="EMBL/GenBank/DDBJ databases">
        <authorList>
            <person name="Amaro Gonzalez C."/>
        </authorList>
    </citation>
    <scope>NUCLEOTIDE SEQUENCE</scope>
</reference>
<organism evidence="1">
    <name type="scientific">Anguilla anguilla</name>
    <name type="common">European freshwater eel</name>
    <name type="synonym">Muraena anguilla</name>
    <dbReference type="NCBI Taxonomy" id="7936"/>
    <lineage>
        <taxon>Eukaryota</taxon>
        <taxon>Metazoa</taxon>
        <taxon>Chordata</taxon>
        <taxon>Craniata</taxon>
        <taxon>Vertebrata</taxon>
        <taxon>Euteleostomi</taxon>
        <taxon>Actinopterygii</taxon>
        <taxon>Neopterygii</taxon>
        <taxon>Teleostei</taxon>
        <taxon>Anguilliformes</taxon>
        <taxon>Anguillidae</taxon>
        <taxon>Anguilla</taxon>
    </lineage>
</organism>